<keyword evidence="2" id="KW-1185">Reference proteome</keyword>
<reference evidence="1 2" key="1">
    <citation type="journal article" date="2019" name="Nat. Ecol. Evol.">
        <title>Megaphylogeny resolves global patterns of mushroom evolution.</title>
        <authorList>
            <person name="Varga T."/>
            <person name="Krizsan K."/>
            <person name="Foldi C."/>
            <person name="Dima B."/>
            <person name="Sanchez-Garcia M."/>
            <person name="Sanchez-Ramirez S."/>
            <person name="Szollosi G.J."/>
            <person name="Szarkandi J.G."/>
            <person name="Papp V."/>
            <person name="Albert L."/>
            <person name="Andreopoulos W."/>
            <person name="Angelini C."/>
            <person name="Antonin V."/>
            <person name="Barry K.W."/>
            <person name="Bougher N.L."/>
            <person name="Buchanan P."/>
            <person name="Buyck B."/>
            <person name="Bense V."/>
            <person name="Catcheside P."/>
            <person name="Chovatia M."/>
            <person name="Cooper J."/>
            <person name="Damon W."/>
            <person name="Desjardin D."/>
            <person name="Finy P."/>
            <person name="Geml J."/>
            <person name="Haridas S."/>
            <person name="Hughes K."/>
            <person name="Justo A."/>
            <person name="Karasinski D."/>
            <person name="Kautmanova I."/>
            <person name="Kiss B."/>
            <person name="Kocsube S."/>
            <person name="Kotiranta H."/>
            <person name="LaButti K.M."/>
            <person name="Lechner B.E."/>
            <person name="Liimatainen K."/>
            <person name="Lipzen A."/>
            <person name="Lukacs Z."/>
            <person name="Mihaltcheva S."/>
            <person name="Morgado L.N."/>
            <person name="Niskanen T."/>
            <person name="Noordeloos M.E."/>
            <person name="Ohm R.A."/>
            <person name="Ortiz-Santana B."/>
            <person name="Ovrebo C."/>
            <person name="Racz N."/>
            <person name="Riley R."/>
            <person name="Savchenko A."/>
            <person name="Shiryaev A."/>
            <person name="Soop K."/>
            <person name="Spirin V."/>
            <person name="Szebenyi C."/>
            <person name="Tomsovsky M."/>
            <person name="Tulloss R.E."/>
            <person name="Uehling J."/>
            <person name="Grigoriev I.V."/>
            <person name="Vagvolgyi C."/>
            <person name="Papp T."/>
            <person name="Martin F.M."/>
            <person name="Miettinen O."/>
            <person name="Hibbett D.S."/>
            <person name="Nagy L.G."/>
        </authorList>
    </citation>
    <scope>NUCLEOTIDE SEQUENCE [LARGE SCALE GENOMIC DNA]</scope>
    <source>
        <strain evidence="1 2">NL-1719</strain>
    </source>
</reference>
<name>A0ACD3BG80_9AGAR</name>
<sequence>MSGVAENSTQLSSSPSSTLDLTPTTKLVSTTLDSSQSPDFTSSRMSEDQPESTRTGPTDVLVAAAPPPESSSHPPSSSPSPPHSSSDNHSSTSKKPPAPSSSSHPPSPPASSSSSHAPSTTTQVTTQKGQTLTSTSTSTAHPSSSEPAMVTVFSTVTEPNSVVVTITHVTPSPTASLDAQAATEQSGFFHNRGAVAGVFVVVGVLILSLLLCAIVMIRRRRRSDRQARWFSGLRPRSPSDDDSLRDPARFAEKREEMTSRSTTSVNDQRSYGSHHQNDRPVAASGRQITRTVAAPQQFRHNEASGLGGLGVPFDDRYPPFEPIPPLGFVDHQRPPLSARSSPSIYPASLPADKEESRWGQRELAPPMIVSSNPPPPRPPRSQLRELVSRNGRYTRPRADSTPTHSEPPSPLFDHITSTTSDDSRPSISSYKKPSQDVLSRKTLLDVRPRPGTRSEEAGGYNHYLTAR</sequence>
<evidence type="ECO:0000313" key="1">
    <source>
        <dbReference type="EMBL" id="TFK77128.1"/>
    </source>
</evidence>
<accession>A0ACD3BG80</accession>
<evidence type="ECO:0000313" key="2">
    <source>
        <dbReference type="Proteomes" id="UP000308600"/>
    </source>
</evidence>
<organism evidence="1 2">
    <name type="scientific">Pluteus cervinus</name>
    <dbReference type="NCBI Taxonomy" id="181527"/>
    <lineage>
        <taxon>Eukaryota</taxon>
        <taxon>Fungi</taxon>
        <taxon>Dikarya</taxon>
        <taxon>Basidiomycota</taxon>
        <taxon>Agaricomycotina</taxon>
        <taxon>Agaricomycetes</taxon>
        <taxon>Agaricomycetidae</taxon>
        <taxon>Agaricales</taxon>
        <taxon>Pluteineae</taxon>
        <taxon>Pluteaceae</taxon>
        <taxon>Pluteus</taxon>
    </lineage>
</organism>
<protein>
    <submittedName>
        <fullName evidence="1">Uncharacterized protein</fullName>
    </submittedName>
</protein>
<dbReference type="EMBL" id="ML208259">
    <property type="protein sequence ID" value="TFK77128.1"/>
    <property type="molecule type" value="Genomic_DNA"/>
</dbReference>
<dbReference type="Proteomes" id="UP000308600">
    <property type="component" value="Unassembled WGS sequence"/>
</dbReference>
<proteinExistence type="predicted"/>
<gene>
    <name evidence="1" type="ORF">BDN72DRAFT_890901</name>
</gene>